<sequence>MRTARVSDFKNSAISSMIQMETHNSVLKTFINGKSKHEASGFDNFLDRMNPMYYYLQCEKAKVIYDCEAESQRNLAMNTMQSVMEGTLMLLVLKTNKLNSNDKERANLLKAIRAILPSKSVSTLFPDLFKMLKTKCTSDSNADPDILNIMNMRIADLTITQLQAIRSNLSPLSNKELVEIQHLYIDSGVQLLGWKGDTQQVSSSSLLKQYEGILVLGDNMKAHFCLGKQYDRLLVGILNSPASKLRSGKEKEHINKSSNVCTLRCRLVLHLSRMLAVARSNVPERAKKCNEIINGTEKHVARDIKVSIGEIKTQMMSFTEILLKLCNIMPQKQIKSLSVSKDFSRLVDIGNSCQIMIPIQKSLIPSVSSFQFDDSFLKIGIQSSKNYYLANYGKDASEKLFSRKGSNSGYNTQTDENSQSPDSISGFGITSEYTPFPHLIPFVSGFCDEIIVMSSLQRPKKITIKGNDGKLYPFLCKPKDDLRKDSRLMELNSMINQFLSDNSESKKRGLKIQTYAVVPLNEECGIIQWVPNTVSFQHVVLGMYRESNNYISVSTIAHLLQTKSKNPGQHFVDNVLKKYPPKFYKWFLKKFNKPEEWFNSKNAFARSAAVMSMVGYIIGLGDRHCENILLDETTGNVVHVDFSCLFEKGMTLEVPEIVPFRLTHNMVDAMGPSGYEGLFRKACEITMNLLRTHRETLMSILDAFVHDPLVEWSTIKTRSKTISNVNSKDLAGDALGTIRGKLAGLFNNAHLSVTGQVDELIKEATNPSKLCKMYIGWAPYI</sequence>
<comment type="caution">
    <text evidence="11">The sequence shown here is derived from an EMBL/GenBank/DDBJ whole genome shotgun (WGS) entry which is preliminary data.</text>
</comment>
<dbReference type="GO" id="GO:0000723">
    <property type="term" value="P:telomere maintenance"/>
    <property type="evidence" value="ECO:0007669"/>
    <property type="project" value="TreeGrafter"/>
</dbReference>
<dbReference type="GO" id="GO:0006281">
    <property type="term" value="P:DNA repair"/>
    <property type="evidence" value="ECO:0007669"/>
    <property type="project" value="TreeGrafter"/>
</dbReference>
<protein>
    <recommendedName>
        <fullName evidence="1">non-specific serine/threonine protein kinase</fullName>
        <ecNumber evidence="1">2.7.11.1</ecNumber>
    </recommendedName>
</protein>
<dbReference type="PROSITE" id="PS51190">
    <property type="entry name" value="FATC"/>
    <property type="match status" value="1"/>
</dbReference>
<dbReference type="Gene3D" id="1.10.1070.11">
    <property type="entry name" value="Phosphatidylinositol 3-/4-kinase, catalytic domain"/>
    <property type="match status" value="1"/>
</dbReference>
<dbReference type="GO" id="GO:0004674">
    <property type="term" value="F:protein serine/threonine kinase activity"/>
    <property type="evidence" value="ECO:0007669"/>
    <property type="project" value="UniProtKB-EC"/>
</dbReference>
<proteinExistence type="predicted"/>
<dbReference type="Gene3D" id="3.30.1010.10">
    <property type="entry name" value="Phosphatidylinositol 3-kinase Catalytic Subunit, Chain A, domain 4"/>
    <property type="match status" value="1"/>
</dbReference>
<evidence type="ECO:0000256" key="7">
    <source>
        <dbReference type="ARBA" id="ARBA00048679"/>
    </source>
</evidence>
<gene>
    <name evidence="11" type="ORF">BB560_002471</name>
</gene>
<name>A0A2T9ZEN8_9FUNG</name>
<dbReference type="PANTHER" id="PTHR11139:SF125">
    <property type="entry name" value="SERINE_THREONINE-PROTEIN KINASE MEC1"/>
    <property type="match status" value="1"/>
</dbReference>
<dbReference type="SMART" id="SM00146">
    <property type="entry name" value="PI3Kc"/>
    <property type="match status" value="1"/>
</dbReference>
<evidence type="ECO:0000256" key="3">
    <source>
        <dbReference type="ARBA" id="ARBA00022741"/>
    </source>
</evidence>
<evidence type="ECO:0000256" key="5">
    <source>
        <dbReference type="ARBA" id="ARBA00022840"/>
    </source>
</evidence>
<keyword evidence="5" id="KW-0067">ATP-binding</keyword>
<dbReference type="InterPro" id="IPR000403">
    <property type="entry name" value="PI3/4_kinase_cat_dom"/>
</dbReference>
<evidence type="ECO:0000256" key="1">
    <source>
        <dbReference type="ARBA" id="ARBA00012513"/>
    </source>
</evidence>
<keyword evidence="3" id="KW-0547">Nucleotide-binding</keyword>
<dbReference type="Pfam" id="PF02260">
    <property type="entry name" value="FATC"/>
    <property type="match status" value="1"/>
</dbReference>
<dbReference type="EMBL" id="MBFS01000282">
    <property type="protein sequence ID" value="PVV03064.1"/>
    <property type="molecule type" value="Genomic_DNA"/>
</dbReference>
<dbReference type="InterPro" id="IPR018936">
    <property type="entry name" value="PI3/4_kinase_CS"/>
</dbReference>
<dbReference type="PROSITE" id="PS50290">
    <property type="entry name" value="PI3_4_KINASE_3"/>
    <property type="match status" value="1"/>
</dbReference>
<evidence type="ECO:0000313" key="11">
    <source>
        <dbReference type="EMBL" id="PVV03064.1"/>
    </source>
</evidence>
<evidence type="ECO:0000313" key="12">
    <source>
        <dbReference type="Proteomes" id="UP000245609"/>
    </source>
</evidence>
<dbReference type="SMART" id="SM01343">
    <property type="entry name" value="FATC"/>
    <property type="match status" value="1"/>
</dbReference>
<dbReference type="InterPro" id="IPR011009">
    <property type="entry name" value="Kinase-like_dom_sf"/>
</dbReference>
<dbReference type="GO" id="GO:0000077">
    <property type="term" value="P:DNA damage checkpoint signaling"/>
    <property type="evidence" value="ECO:0007669"/>
    <property type="project" value="TreeGrafter"/>
</dbReference>
<dbReference type="CDD" id="cd00892">
    <property type="entry name" value="PIKKc_ATR"/>
    <property type="match status" value="1"/>
</dbReference>
<keyword evidence="4" id="KW-0418">Kinase</keyword>
<dbReference type="Pfam" id="PF00454">
    <property type="entry name" value="PI3_PI4_kinase"/>
    <property type="match status" value="1"/>
</dbReference>
<evidence type="ECO:0000256" key="2">
    <source>
        <dbReference type="ARBA" id="ARBA00022679"/>
    </source>
</evidence>
<dbReference type="InterPro" id="IPR003152">
    <property type="entry name" value="FATC_dom"/>
</dbReference>
<evidence type="ECO:0000256" key="6">
    <source>
        <dbReference type="ARBA" id="ARBA00047899"/>
    </source>
</evidence>
<feature type="domain" description="PI3K/PI4K catalytic" evidence="9">
    <location>
        <begin position="446"/>
        <end position="754"/>
    </location>
</feature>
<comment type="catalytic activity">
    <reaction evidence="7">
        <text>L-seryl-[protein] + ATP = O-phospho-L-seryl-[protein] + ADP + H(+)</text>
        <dbReference type="Rhea" id="RHEA:17989"/>
        <dbReference type="Rhea" id="RHEA-COMP:9863"/>
        <dbReference type="Rhea" id="RHEA-COMP:11604"/>
        <dbReference type="ChEBI" id="CHEBI:15378"/>
        <dbReference type="ChEBI" id="CHEBI:29999"/>
        <dbReference type="ChEBI" id="CHEBI:30616"/>
        <dbReference type="ChEBI" id="CHEBI:83421"/>
        <dbReference type="ChEBI" id="CHEBI:456216"/>
        <dbReference type="EC" id="2.7.11.1"/>
    </reaction>
</comment>
<dbReference type="GO" id="GO:0005634">
    <property type="term" value="C:nucleus"/>
    <property type="evidence" value="ECO:0007669"/>
    <property type="project" value="TreeGrafter"/>
</dbReference>
<dbReference type="EC" id="2.7.11.1" evidence="1"/>
<reference evidence="11 12" key="1">
    <citation type="journal article" date="2018" name="MBio">
        <title>Comparative Genomics Reveals the Core Gene Toolbox for the Fungus-Insect Symbiosis.</title>
        <authorList>
            <person name="Wang Y."/>
            <person name="Stata M."/>
            <person name="Wang W."/>
            <person name="Stajich J.E."/>
            <person name="White M.M."/>
            <person name="Moncalvo J.M."/>
        </authorList>
    </citation>
    <scope>NUCLEOTIDE SEQUENCE [LARGE SCALE GENOMIC DNA]</scope>
    <source>
        <strain evidence="11 12">SC-DP-2</strain>
    </source>
</reference>
<organism evidence="11 12">
    <name type="scientific">Smittium megazygosporum</name>
    <dbReference type="NCBI Taxonomy" id="133381"/>
    <lineage>
        <taxon>Eukaryota</taxon>
        <taxon>Fungi</taxon>
        <taxon>Fungi incertae sedis</taxon>
        <taxon>Zoopagomycota</taxon>
        <taxon>Kickxellomycotina</taxon>
        <taxon>Harpellomycetes</taxon>
        <taxon>Harpellales</taxon>
        <taxon>Legeriomycetaceae</taxon>
        <taxon>Smittium</taxon>
    </lineage>
</organism>
<dbReference type="OrthoDB" id="381190at2759"/>
<dbReference type="InterPro" id="IPR036940">
    <property type="entry name" value="PI3/4_kinase_cat_sf"/>
</dbReference>
<dbReference type="GO" id="GO:0005524">
    <property type="term" value="F:ATP binding"/>
    <property type="evidence" value="ECO:0007669"/>
    <property type="project" value="UniProtKB-KW"/>
</dbReference>
<dbReference type="Proteomes" id="UP000245609">
    <property type="component" value="Unassembled WGS sequence"/>
</dbReference>
<dbReference type="AlphaFoldDB" id="A0A2T9ZEN8"/>
<dbReference type="InterPro" id="IPR050517">
    <property type="entry name" value="DDR_Repair_Kinase"/>
</dbReference>
<dbReference type="GO" id="GO:0005694">
    <property type="term" value="C:chromosome"/>
    <property type="evidence" value="ECO:0007669"/>
    <property type="project" value="TreeGrafter"/>
</dbReference>
<feature type="region of interest" description="Disordered" evidence="8">
    <location>
        <begin position="404"/>
        <end position="424"/>
    </location>
</feature>
<keyword evidence="12" id="KW-1185">Reference proteome</keyword>
<comment type="catalytic activity">
    <reaction evidence="6">
        <text>L-threonyl-[protein] + ATP = O-phospho-L-threonyl-[protein] + ADP + H(+)</text>
        <dbReference type="Rhea" id="RHEA:46608"/>
        <dbReference type="Rhea" id="RHEA-COMP:11060"/>
        <dbReference type="Rhea" id="RHEA-COMP:11605"/>
        <dbReference type="ChEBI" id="CHEBI:15378"/>
        <dbReference type="ChEBI" id="CHEBI:30013"/>
        <dbReference type="ChEBI" id="CHEBI:30616"/>
        <dbReference type="ChEBI" id="CHEBI:61977"/>
        <dbReference type="ChEBI" id="CHEBI:456216"/>
        <dbReference type="EC" id="2.7.11.1"/>
    </reaction>
</comment>
<keyword evidence="2" id="KW-0808">Transferase</keyword>
<feature type="domain" description="FATC" evidence="10">
    <location>
        <begin position="749"/>
        <end position="781"/>
    </location>
</feature>
<evidence type="ECO:0000256" key="4">
    <source>
        <dbReference type="ARBA" id="ARBA00022777"/>
    </source>
</evidence>
<dbReference type="STRING" id="133381.A0A2T9ZEN8"/>
<dbReference type="PANTHER" id="PTHR11139">
    <property type="entry name" value="ATAXIA TELANGIECTASIA MUTATED ATM -RELATED"/>
    <property type="match status" value="1"/>
</dbReference>
<feature type="compositionally biased region" description="Polar residues" evidence="8">
    <location>
        <begin position="404"/>
        <end position="423"/>
    </location>
</feature>
<accession>A0A2T9ZEN8</accession>
<evidence type="ECO:0000256" key="8">
    <source>
        <dbReference type="SAM" id="MobiDB-lite"/>
    </source>
</evidence>
<dbReference type="PROSITE" id="PS00916">
    <property type="entry name" value="PI3_4_KINASE_2"/>
    <property type="match status" value="1"/>
</dbReference>
<evidence type="ECO:0000259" key="10">
    <source>
        <dbReference type="PROSITE" id="PS51190"/>
    </source>
</evidence>
<dbReference type="SUPFAM" id="SSF56112">
    <property type="entry name" value="Protein kinase-like (PK-like)"/>
    <property type="match status" value="1"/>
</dbReference>
<evidence type="ECO:0000259" key="9">
    <source>
        <dbReference type="PROSITE" id="PS50290"/>
    </source>
</evidence>